<dbReference type="Proteomes" id="UP000036923">
    <property type="component" value="Unassembled WGS sequence"/>
</dbReference>
<comment type="caution">
    <text evidence="2">The sequence shown here is derived from an EMBL/GenBank/DDBJ whole genome shotgun (WGS) entry which is preliminary data.</text>
</comment>
<feature type="transmembrane region" description="Helical" evidence="1">
    <location>
        <begin position="82"/>
        <end position="102"/>
    </location>
</feature>
<dbReference type="EMBL" id="LGTC01000001">
    <property type="protein sequence ID" value="KNY27040.1"/>
    <property type="molecule type" value="Genomic_DNA"/>
</dbReference>
<accession>A0A0L6JMP9</accession>
<gene>
    <name evidence="2" type="ORF">Bccel_2305</name>
</gene>
<keyword evidence="3" id="KW-1185">Reference proteome</keyword>
<evidence type="ECO:0000313" key="2">
    <source>
        <dbReference type="EMBL" id="KNY27040.1"/>
    </source>
</evidence>
<proteinExistence type="predicted"/>
<keyword evidence="1" id="KW-0472">Membrane</keyword>
<name>A0A0L6JMP9_9FIRM</name>
<dbReference type="eggNOG" id="ENOG5033J3J">
    <property type="taxonomic scope" value="Bacteria"/>
</dbReference>
<evidence type="ECO:0000313" key="3">
    <source>
        <dbReference type="Proteomes" id="UP000036923"/>
    </source>
</evidence>
<organism evidence="2 3">
    <name type="scientific">Pseudobacteroides cellulosolvens ATCC 35603 = DSM 2933</name>
    <dbReference type="NCBI Taxonomy" id="398512"/>
    <lineage>
        <taxon>Bacteria</taxon>
        <taxon>Bacillati</taxon>
        <taxon>Bacillota</taxon>
        <taxon>Clostridia</taxon>
        <taxon>Eubacteriales</taxon>
        <taxon>Oscillospiraceae</taxon>
        <taxon>Pseudobacteroides</taxon>
    </lineage>
</organism>
<keyword evidence="1" id="KW-1133">Transmembrane helix</keyword>
<reference evidence="3" key="1">
    <citation type="submission" date="2015-07" db="EMBL/GenBank/DDBJ databases">
        <title>Near-Complete Genome Sequence of the Cellulolytic Bacterium Bacteroides (Pseudobacteroides) cellulosolvens ATCC 35603.</title>
        <authorList>
            <person name="Dassa B."/>
            <person name="Utturkar S.M."/>
            <person name="Klingeman D.M."/>
            <person name="Hurt R.A."/>
            <person name="Keller M."/>
            <person name="Xu J."/>
            <person name="Reddy Y.H.K."/>
            <person name="Borovok I."/>
            <person name="Grinberg I.R."/>
            <person name="Lamed R."/>
            <person name="Zhivin O."/>
            <person name="Bayer E.A."/>
            <person name="Brown S.D."/>
        </authorList>
    </citation>
    <scope>NUCLEOTIDE SEQUENCE [LARGE SCALE GENOMIC DNA]</scope>
    <source>
        <strain evidence="3">DSM 2933</strain>
    </source>
</reference>
<dbReference type="AlphaFoldDB" id="A0A0L6JMP9"/>
<feature type="transmembrane region" description="Helical" evidence="1">
    <location>
        <begin position="138"/>
        <end position="155"/>
    </location>
</feature>
<keyword evidence="1" id="KW-0812">Transmembrane</keyword>
<sequence length="157" mass="17780">MKVAYEFSNRNWFVSLVGYYGSGPLLRERALVGNYGGTAEICLSSICLDEGLLLYLIILKLIRGSKFFKHFVGDDWLNYIDIVAIFFIAMGAITTFGAKAIVKKLELNNRMTCDFENEMSEEELEEYLFNKAVVRCKMLGMIIALPGFIMFLAISRG</sequence>
<protein>
    <submittedName>
        <fullName evidence="2">Uncharacterized protein</fullName>
    </submittedName>
</protein>
<evidence type="ECO:0000256" key="1">
    <source>
        <dbReference type="SAM" id="Phobius"/>
    </source>
</evidence>